<keyword evidence="1" id="KW-0812">Transmembrane</keyword>
<organism evidence="2">
    <name type="scientific">marine metagenome</name>
    <dbReference type="NCBI Taxonomy" id="408172"/>
    <lineage>
        <taxon>unclassified sequences</taxon>
        <taxon>metagenomes</taxon>
        <taxon>ecological metagenomes</taxon>
    </lineage>
</organism>
<gene>
    <name evidence="2" type="ORF">METZ01_LOCUS511118</name>
</gene>
<sequence>MTDLTYFIVSAGSLIAIAVAGMLSIETLFYVY</sequence>
<feature type="transmembrane region" description="Helical" evidence="1">
    <location>
        <begin position="6"/>
        <end position="31"/>
    </location>
</feature>
<evidence type="ECO:0000256" key="1">
    <source>
        <dbReference type="SAM" id="Phobius"/>
    </source>
</evidence>
<dbReference type="AlphaFoldDB" id="A0A383ENV2"/>
<reference evidence="2" key="1">
    <citation type="submission" date="2018-05" db="EMBL/GenBank/DDBJ databases">
        <authorList>
            <person name="Lanie J.A."/>
            <person name="Ng W.-L."/>
            <person name="Kazmierczak K.M."/>
            <person name="Andrzejewski T.M."/>
            <person name="Davidsen T.M."/>
            <person name="Wayne K.J."/>
            <person name="Tettelin H."/>
            <person name="Glass J.I."/>
            <person name="Rusch D."/>
            <person name="Podicherti R."/>
            <person name="Tsui H.-C.T."/>
            <person name="Winkler M.E."/>
        </authorList>
    </citation>
    <scope>NUCLEOTIDE SEQUENCE</scope>
</reference>
<keyword evidence="1" id="KW-0472">Membrane</keyword>
<accession>A0A383ENV2</accession>
<keyword evidence="1" id="KW-1133">Transmembrane helix</keyword>
<protein>
    <submittedName>
        <fullName evidence="2">Uncharacterized protein</fullName>
    </submittedName>
</protein>
<name>A0A383ENV2_9ZZZZ</name>
<proteinExistence type="predicted"/>
<dbReference type="EMBL" id="UINC01227401">
    <property type="protein sequence ID" value="SVE58264.1"/>
    <property type="molecule type" value="Genomic_DNA"/>
</dbReference>
<evidence type="ECO:0000313" key="2">
    <source>
        <dbReference type="EMBL" id="SVE58264.1"/>
    </source>
</evidence>